<name>A0A0D2L033_HYPSF</name>
<proteinExistence type="predicted"/>
<organism evidence="2 3">
    <name type="scientific">Hypholoma sublateritium (strain FD-334 SS-4)</name>
    <dbReference type="NCBI Taxonomy" id="945553"/>
    <lineage>
        <taxon>Eukaryota</taxon>
        <taxon>Fungi</taxon>
        <taxon>Dikarya</taxon>
        <taxon>Basidiomycota</taxon>
        <taxon>Agaricomycotina</taxon>
        <taxon>Agaricomycetes</taxon>
        <taxon>Agaricomycetidae</taxon>
        <taxon>Agaricales</taxon>
        <taxon>Agaricineae</taxon>
        <taxon>Strophariaceae</taxon>
        <taxon>Hypholoma</taxon>
    </lineage>
</organism>
<dbReference type="STRING" id="945553.A0A0D2L033"/>
<accession>A0A0D2L033</accession>
<keyword evidence="1" id="KW-0812">Transmembrane</keyword>
<feature type="transmembrane region" description="Helical" evidence="1">
    <location>
        <begin position="12"/>
        <end position="32"/>
    </location>
</feature>
<dbReference type="AlphaFoldDB" id="A0A0D2L033"/>
<dbReference type="OrthoDB" id="2559662at2759"/>
<dbReference type="EMBL" id="KN817571">
    <property type="protein sequence ID" value="KJA20077.1"/>
    <property type="molecule type" value="Genomic_DNA"/>
</dbReference>
<sequence>MPTVILNQRIIRPLLLFGFALSFVIFYLYVAYRPPIALYADLFEAETKESKALLHNEIGNKYVKFKQLQGAGFNNQAQEIMLYHHLALQTSRIYVYQPLIWRPRGEDATVPLSAFMRGLTEGAISESVFDEVCPPDEVQHVNLRIEDTDQWKHAIEILSRKHRCIVVDDKVFTWNFLSSSGIHAIWPGFQGYIRHHFKWSDNVLAIVNRTETTLNLRPQSAPDSAPGAPYIALHLRRGDFEDHCKFLAATHEGFTTWATLPLLQPAVLPPALDTYNATTVLAHCFPALRRVLGAISAHARARPHLRALHVLHDGAWDHPGVFLAFYKLAEALTNAPWAEAEGWTGGPMTSVTQSADVPVKRGEYDFAVCVDVELAARAEVFVGNGYSSLSTQVVALRLGRGGKVDDITLY</sequence>
<protein>
    <recommendedName>
        <fullName evidence="4">Glycosyltransferase family 23 protein</fullName>
    </recommendedName>
</protein>
<keyword evidence="1" id="KW-0472">Membrane</keyword>
<evidence type="ECO:0000313" key="3">
    <source>
        <dbReference type="Proteomes" id="UP000054270"/>
    </source>
</evidence>
<evidence type="ECO:0008006" key="4">
    <source>
        <dbReference type="Google" id="ProtNLM"/>
    </source>
</evidence>
<dbReference type="Gene3D" id="3.40.50.11350">
    <property type="match status" value="1"/>
</dbReference>
<gene>
    <name evidence="2" type="ORF">HYPSUDRAFT_142836</name>
</gene>
<reference evidence="3" key="1">
    <citation type="submission" date="2014-04" db="EMBL/GenBank/DDBJ databases">
        <title>Evolutionary Origins and Diversification of the Mycorrhizal Mutualists.</title>
        <authorList>
            <consortium name="DOE Joint Genome Institute"/>
            <consortium name="Mycorrhizal Genomics Consortium"/>
            <person name="Kohler A."/>
            <person name="Kuo A."/>
            <person name="Nagy L.G."/>
            <person name="Floudas D."/>
            <person name="Copeland A."/>
            <person name="Barry K.W."/>
            <person name="Cichocki N."/>
            <person name="Veneault-Fourrey C."/>
            <person name="LaButti K."/>
            <person name="Lindquist E.A."/>
            <person name="Lipzen A."/>
            <person name="Lundell T."/>
            <person name="Morin E."/>
            <person name="Murat C."/>
            <person name="Riley R."/>
            <person name="Ohm R."/>
            <person name="Sun H."/>
            <person name="Tunlid A."/>
            <person name="Henrissat B."/>
            <person name="Grigoriev I.V."/>
            <person name="Hibbett D.S."/>
            <person name="Martin F."/>
        </authorList>
    </citation>
    <scope>NUCLEOTIDE SEQUENCE [LARGE SCALE GENOMIC DNA]</scope>
    <source>
        <strain evidence="3">FD-334 SS-4</strain>
    </source>
</reference>
<keyword evidence="3" id="KW-1185">Reference proteome</keyword>
<dbReference type="Proteomes" id="UP000054270">
    <property type="component" value="Unassembled WGS sequence"/>
</dbReference>
<evidence type="ECO:0000313" key="2">
    <source>
        <dbReference type="EMBL" id="KJA20077.1"/>
    </source>
</evidence>
<dbReference type="CDD" id="cd11296">
    <property type="entry name" value="O-FucT_like"/>
    <property type="match status" value="1"/>
</dbReference>
<evidence type="ECO:0000256" key="1">
    <source>
        <dbReference type="SAM" id="Phobius"/>
    </source>
</evidence>
<keyword evidence="1" id="KW-1133">Transmembrane helix</keyword>
<dbReference type="OMA" id="NWNFLAS"/>